<sequence length="210" mass="21179">MMDGIGGGLRGRRLAAGAAALMGAGLVVSAPAALADAGGDVRTAPSAEESPEAFVGLSLAVEGEAPLPGHEAVLRATVANGDSGEAVSGAQLAQHVPDDLEVLEVGAGGVLEDGIVNWRVDVPAGGERDYTVRVRVAEDVQGAERLMSTACLLLDRNADPTACASDTVVVASPTVLSRVTETVDGALLARVAGAALLVGLGWLVWRRRVA</sequence>
<evidence type="ECO:0000313" key="3">
    <source>
        <dbReference type="EMBL" id="QUX24435.1"/>
    </source>
</evidence>
<accession>A0ABX8BQC1</accession>
<dbReference type="Proteomes" id="UP000676079">
    <property type="component" value="Chromosome"/>
</dbReference>
<proteinExistence type="predicted"/>
<feature type="chain" id="PRO_5047506779" description="DUF11 domain-containing protein" evidence="2">
    <location>
        <begin position="36"/>
        <end position="210"/>
    </location>
</feature>
<evidence type="ECO:0000256" key="2">
    <source>
        <dbReference type="SAM" id="SignalP"/>
    </source>
</evidence>
<reference evidence="3 4" key="1">
    <citation type="submission" date="2021-05" db="EMBL/GenBank/DDBJ databases">
        <title>Direct Submission.</title>
        <authorList>
            <person name="Li K."/>
            <person name="Gao J."/>
        </authorList>
    </citation>
    <scope>NUCLEOTIDE SEQUENCE [LARGE SCALE GENOMIC DNA]</scope>
    <source>
        <strain evidence="3 4">Mg02</strain>
    </source>
</reference>
<name>A0ABX8BQC1_9ACTN</name>
<organism evidence="3 4">
    <name type="scientific">Nocardiopsis changdeensis</name>
    <dbReference type="NCBI Taxonomy" id="2831969"/>
    <lineage>
        <taxon>Bacteria</taxon>
        <taxon>Bacillati</taxon>
        <taxon>Actinomycetota</taxon>
        <taxon>Actinomycetes</taxon>
        <taxon>Streptosporangiales</taxon>
        <taxon>Nocardiopsidaceae</taxon>
        <taxon>Nocardiopsis</taxon>
    </lineage>
</organism>
<gene>
    <name evidence="3" type="ORF">KGD84_09250</name>
</gene>
<keyword evidence="1" id="KW-0812">Transmembrane</keyword>
<dbReference type="EMBL" id="CP074133">
    <property type="protein sequence ID" value="QUX24435.1"/>
    <property type="molecule type" value="Genomic_DNA"/>
</dbReference>
<feature type="transmembrane region" description="Helical" evidence="1">
    <location>
        <begin position="187"/>
        <end position="205"/>
    </location>
</feature>
<feature type="signal peptide" evidence="2">
    <location>
        <begin position="1"/>
        <end position="35"/>
    </location>
</feature>
<keyword evidence="2" id="KW-0732">Signal</keyword>
<keyword evidence="1" id="KW-1133">Transmembrane helix</keyword>
<keyword evidence="1" id="KW-0472">Membrane</keyword>
<keyword evidence="4" id="KW-1185">Reference proteome</keyword>
<evidence type="ECO:0000256" key="1">
    <source>
        <dbReference type="SAM" id="Phobius"/>
    </source>
</evidence>
<evidence type="ECO:0008006" key="5">
    <source>
        <dbReference type="Google" id="ProtNLM"/>
    </source>
</evidence>
<protein>
    <recommendedName>
        <fullName evidence="5">DUF11 domain-containing protein</fullName>
    </recommendedName>
</protein>
<evidence type="ECO:0000313" key="4">
    <source>
        <dbReference type="Proteomes" id="UP000676079"/>
    </source>
</evidence>